<reference evidence="2 3" key="1">
    <citation type="submission" date="2020-02" db="EMBL/GenBank/DDBJ databases">
        <title>Whole-genome analyses of novel actinobacteria.</title>
        <authorList>
            <person name="Sahin N."/>
        </authorList>
    </citation>
    <scope>NUCLEOTIDE SEQUENCE [LARGE SCALE GENOMIC DNA]</scope>
    <source>
        <strain evidence="2 3">A7024</strain>
    </source>
</reference>
<keyword evidence="1" id="KW-0732">Signal</keyword>
<evidence type="ECO:0008006" key="4">
    <source>
        <dbReference type="Google" id="ProtNLM"/>
    </source>
</evidence>
<keyword evidence="3" id="KW-1185">Reference proteome</keyword>
<organism evidence="2 3">
    <name type="scientific">Streptomyces coryli</name>
    <dbReference type="NCBI Taxonomy" id="1128680"/>
    <lineage>
        <taxon>Bacteria</taxon>
        <taxon>Bacillati</taxon>
        <taxon>Actinomycetota</taxon>
        <taxon>Actinomycetes</taxon>
        <taxon>Kitasatosporales</taxon>
        <taxon>Streptomycetaceae</taxon>
        <taxon>Streptomyces</taxon>
    </lineage>
</organism>
<dbReference type="Proteomes" id="UP000481583">
    <property type="component" value="Unassembled WGS sequence"/>
</dbReference>
<evidence type="ECO:0000313" key="2">
    <source>
        <dbReference type="EMBL" id="NGN67141.1"/>
    </source>
</evidence>
<proteinExistence type="predicted"/>
<accession>A0A6G4U7H0</accession>
<protein>
    <recommendedName>
        <fullName evidence="4">Secreted protein</fullName>
    </recommendedName>
</protein>
<dbReference type="AlphaFoldDB" id="A0A6G4U7H0"/>
<dbReference type="EMBL" id="JAAKZV010000127">
    <property type="protein sequence ID" value="NGN67141.1"/>
    <property type="molecule type" value="Genomic_DNA"/>
</dbReference>
<name>A0A6G4U7H0_9ACTN</name>
<evidence type="ECO:0000256" key="1">
    <source>
        <dbReference type="SAM" id="SignalP"/>
    </source>
</evidence>
<feature type="signal peptide" evidence="1">
    <location>
        <begin position="1"/>
        <end position="29"/>
    </location>
</feature>
<comment type="caution">
    <text evidence="2">The sequence shown here is derived from an EMBL/GenBank/DDBJ whole genome shotgun (WGS) entry which is preliminary data.</text>
</comment>
<feature type="chain" id="PRO_5026070485" description="Secreted protein" evidence="1">
    <location>
        <begin position="30"/>
        <end position="138"/>
    </location>
</feature>
<dbReference type="RefSeq" id="WP_165240442.1">
    <property type="nucleotide sequence ID" value="NZ_JAAKZV010000127.1"/>
</dbReference>
<gene>
    <name evidence="2" type="ORF">G5C51_24935</name>
</gene>
<evidence type="ECO:0000313" key="3">
    <source>
        <dbReference type="Proteomes" id="UP000481583"/>
    </source>
</evidence>
<sequence>MKLRMGRILTGAAALAAAAVMTTGGSASAYPDPGFDWDHIFGINSDTPASGVRVYAEENGDYISVCDTAKDGYSAKVIVGEDGYSGDSYGMTASGGKGTCKTHKASDGARYNLEENNGVSLKYWAKGGDNYAYFKNDH</sequence>